<sequence>MRAHLEPAPYKLLHVRLRFLGEQIDRSSRLPKPVHKGEVRDVCFSGGLADLNELVEKWLGCPGEWRMNNVANWPLSEDALQRPTSAACPMVVNVVNRTEKVKRDVDSLQDRLKDLEDKVNSLVQQKTADQQQLSGRLDKLTMIEEYWDLMTADTDSAERVPQVRSGRSRRCWALVVQPSPVFLPVLLFALTTGLWWMSRTEVQFLEHDVKSSEGQYISLERKSKHIVSSVNSQQRKEHEYLVNHLEMTTRDIDRLHTNISNLSTWLGYMTELQVNMSNMSTWLVRAEARDASLRKDQHKLSGKVNEISDQITHVEEDEGKLSSKLRDRIHELEEEMKAVEKQVSSLQLADEAARNQSEKMQDEMTKLNSTLQPELLRVNRTAQQLQKLEKESAEANRSWTLLSDQVSKVQDHTLPDLRTAVAKQASTIARFKSNMSSWHHVEEKYSQKGVDAERKVNMVEKEVQKSLQKTTARLQQLASLQRLEKQLKQQQLHFSERLESIEAKLHNALVNATEA</sequence>
<evidence type="ECO:0000313" key="2">
    <source>
        <dbReference type="EMBL" id="CAE7457189.1"/>
    </source>
</evidence>
<dbReference type="AlphaFoldDB" id="A0A812RYE5"/>
<evidence type="ECO:0000313" key="3">
    <source>
        <dbReference type="Proteomes" id="UP000601435"/>
    </source>
</evidence>
<organism evidence="2 3">
    <name type="scientific">Symbiodinium necroappetens</name>
    <dbReference type="NCBI Taxonomy" id="1628268"/>
    <lineage>
        <taxon>Eukaryota</taxon>
        <taxon>Sar</taxon>
        <taxon>Alveolata</taxon>
        <taxon>Dinophyceae</taxon>
        <taxon>Suessiales</taxon>
        <taxon>Symbiodiniaceae</taxon>
        <taxon>Symbiodinium</taxon>
    </lineage>
</organism>
<dbReference type="OrthoDB" id="6022771at2759"/>
<name>A0A812RYE5_9DINO</name>
<dbReference type="Gene3D" id="1.20.5.170">
    <property type="match status" value="1"/>
</dbReference>
<proteinExistence type="predicted"/>
<evidence type="ECO:0000256" key="1">
    <source>
        <dbReference type="SAM" id="Coils"/>
    </source>
</evidence>
<keyword evidence="1" id="KW-0175">Coiled coil</keyword>
<dbReference type="Proteomes" id="UP000601435">
    <property type="component" value="Unassembled WGS sequence"/>
</dbReference>
<reference evidence="2" key="1">
    <citation type="submission" date="2021-02" db="EMBL/GenBank/DDBJ databases">
        <authorList>
            <person name="Dougan E. K."/>
            <person name="Rhodes N."/>
            <person name="Thang M."/>
            <person name="Chan C."/>
        </authorList>
    </citation>
    <scope>NUCLEOTIDE SEQUENCE</scope>
</reference>
<feature type="coiled-coil region" evidence="1">
    <location>
        <begin position="322"/>
        <end position="349"/>
    </location>
</feature>
<comment type="caution">
    <text evidence="2">The sequence shown here is derived from an EMBL/GenBank/DDBJ whole genome shotgun (WGS) entry which is preliminary data.</text>
</comment>
<keyword evidence="3" id="KW-1185">Reference proteome</keyword>
<protein>
    <submittedName>
        <fullName evidence="2">Ube3c protein</fullName>
    </submittedName>
</protein>
<gene>
    <name evidence="2" type="primary">Ube3c</name>
    <name evidence="2" type="ORF">SNEC2469_LOCUS12740</name>
</gene>
<dbReference type="EMBL" id="CAJNJA010020253">
    <property type="protein sequence ID" value="CAE7457189.1"/>
    <property type="molecule type" value="Genomic_DNA"/>
</dbReference>
<feature type="coiled-coil region" evidence="1">
    <location>
        <begin position="98"/>
        <end position="132"/>
    </location>
</feature>
<accession>A0A812RYE5</accession>